<dbReference type="AlphaFoldDB" id="A0A6A3ZAS3"/>
<accession>A0A6A3ZAS3</accession>
<feature type="signal peptide" evidence="1">
    <location>
        <begin position="1"/>
        <end position="16"/>
    </location>
</feature>
<name>A0A6A3ZAS3_9STRA</name>
<organism evidence="2 3">
    <name type="scientific">Phytophthora fragariae</name>
    <dbReference type="NCBI Taxonomy" id="53985"/>
    <lineage>
        <taxon>Eukaryota</taxon>
        <taxon>Sar</taxon>
        <taxon>Stramenopiles</taxon>
        <taxon>Oomycota</taxon>
        <taxon>Peronosporomycetes</taxon>
        <taxon>Peronosporales</taxon>
        <taxon>Peronosporaceae</taxon>
        <taxon>Phytophthora</taxon>
    </lineage>
</organism>
<evidence type="ECO:0000313" key="3">
    <source>
        <dbReference type="Proteomes" id="UP000433483"/>
    </source>
</evidence>
<comment type="caution">
    <text evidence="2">The sequence shown here is derived from an EMBL/GenBank/DDBJ whole genome shotgun (WGS) entry which is preliminary data.</text>
</comment>
<dbReference type="Proteomes" id="UP000433483">
    <property type="component" value="Unassembled WGS sequence"/>
</dbReference>
<gene>
    <name evidence="2" type="ORF">PF005_g2359</name>
</gene>
<keyword evidence="1" id="KW-0732">Signal</keyword>
<evidence type="ECO:0000313" key="2">
    <source>
        <dbReference type="EMBL" id="KAE9233327.1"/>
    </source>
</evidence>
<evidence type="ECO:0000256" key="1">
    <source>
        <dbReference type="SAM" id="SignalP"/>
    </source>
</evidence>
<sequence length="182" mass="20246">MCWLLATASITRFGELLCLLEPFGLEASGQVYELRVKVAVKVVQMLDNREMESDFEMDSISVGDLVAMPGQYLQCSGVIPITAMARLLNAILLCCQQMAFSMFTHLAARPASRLVLLQRRWITLRRLAGSTSCSGCTLMKTQWDVQQPPWTMLPRAVKSPSWSGFIITAPKAAHHVASTKRQ</sequence>
<keyword evidence="3" id="KW-1185">Reference proteome</keyword>
<protein>
    <submittedName>
        <fullName evidence="2">Uncharacterized protein</fullName>
    </submittedName>
</protein>
<proteinExistence type="predicted"/>
<feature type="chain" id="PRO_5025539915" evidence="1">
    <location>
        <begin position="17"/>
        <end position="182"/>
    </location>
</feature>
<reference evidence="2 3" key="1">
    <citation type="submission" date="2018-08" db="EMBL/GenBank/DDBJ databases">
        <title>Genomic investigation of the strawberry pathogen Phytophthora fragariae indicates pathogenicity is determined by transcriptional variation in three key races.</title>
        <authorList>
            <person name="Adams T.M."/>
            <person name="Armitage A.D."/>
            <person name="Sobczyk M.K."/>
            <person name="Bates H.J."/>
            <person name="Dunwell J.M."/>
            <person name="Nellist C.F."/>
            <person name="Harrison R.J."/>
        </authorList>
    </citation>
    <scope>NUCLEOTIDE SEQUENCE [LARGE SCALE GENOMIC DNA]</scope>
    <source>
        <strain evidence="2 3">NOV-27</strain>
    </source>
</reference>
<dbReference type="EMBL" id="QXGB01000064">
    <property type="protein sequence ID" value="KAE9233327.1"/>
    <property type="molecule type" value="Genomic_DNA"/>
</dbReference>